<dbReference type="Proteomes" id="UP001171620">
    <property type="component" value="Unassembled WGS sequence"/>
</dbReference>
<gene>
    <name evidence="1" type="ORF">QZM33_12850</name>
</gene>
<evidence type="ECO:0000313" key="2">
    <source>
        <dbReference type="Proteomes" id="UP001171620"/>
    </source>
</evidence>
<proteinExistence type="predicted"/>
<organism evidence="1 2">
    <name type="scientific">Burkholderia vietnamiensis</name>
    <dbReference type="NCBI Taxonomy" id="60552"/>
    <lineage>
        <taxon>Bacteria</taxon>
        <taxon>Pseudomonadati</taxon>
        <taxon>Pseudomonadota</taxon>
        <taxon>Betaproteobacteria</taxon>
        <taxon>Burkholderiales</taxon>
        <taxon>Burkholderiaceae</taxon>
        <taxon>Burkholderia</taxon>
        <taxon>Burkholderia cepacia complex</taxon>
    </lineage>
</organism>
<dbReference type="EMBL" id="JAUJRV010000008">
    <property type="protein sequence ID" value="MDN7795822.1"/>
    <property type="molecule type" value="Genomic_DNA"/>
</dbReference>
<accession>A0AAW7SXR3</accession>
<name>A0AAW7SXR3_BURVI</name>
<evidence type="ECO:0000313" key="1">
    <source>
        <dbReference type="EMBL" id="MDN7795822.1"/>
    </source>
</evidence>
<protein>
    <submittedName>
        <fullName evidence="1">Uncharacterized protein</fullName>
    </submittedName>
</protein>
<comment type="caution">
    <text evidence="1">The sequence shown here is derived from an EMBL/GenBank/DDBJ whole genome shotgun (WGS) entry which is preliminary data.</text>
</comment>
<reference evidence="1" key="1">
    <citation type="submission" date="2023-07" db="EMBL/GenBank/DDBJ databases">
        <title>A collection of bacterial strains from the Burkholderia cepacia Research Laboratory and Repository.</title>
        <authorList>
            <person name="Lipuma J."/>
            <person name="Spilker T."/>
            <person name="Caverly L."/>
        </authorList>
    </citation>
    <scope>NUCLEOTIDE SEQUENCE</scope>
    <source>
        <strain evidence="1">AU44268</strain>
    </source>
</reference>
<sequence>MAITTSSGAAAWNFTLRQGSEFNPVMTMTDDNGRPMDLTGWSMTMNIARGVNMTPLLTINSSASSGSRIILGGTAGTIQIVIMGADTASLESYGLPMAASLTQYPVTKLGLHELVFVAADGTPGCLLEGIVNLEQKVPA</sequence>
<dbReference type="AlphaFoldDB" id="A0AAW7SXR3"/>
<dbReference type="RefSeq" id="WP_301788475.1">
    <property type="nucleotide sequence ID" value="NZ_JAUJRV010000008.1"/>
</dbReference>